<dbReference type="InterPro" id="IPR026960">
    <property type="entry name" value="RVT-Znf"/>
</dbReference>
<name>A0AAW2L5S6_SESRA</name>
<dbReference type="PANTHER" id="PTHR33116">
    <property type="entry name" value="REVERSE TRANSCRIPTASE ZINC-BINDING DOMAIN-CONTAINING PROTEIN-RELATED-RELATED"/>
    <property type="match status" value="1"/>
</dbReference>
<protein>
    <submittedName>
        <fullName evidence="2">Mitochondrial protein</fullName>
    </submittedName>
</protein>
<feature type="domain" description="Reverse transcriptase zinc-binding" evidence="1">
    <location>
        <begin position="126"/>
        <end position="202"/>
    </location>
</feature>
<evidence type="ECO:0000313" key="2">
    <source>
        <dbReference type="EMBL" id="KAL0313476.1"/>
    </source>
</evidence>
<organism evidence="2">
    <name type="scientific">Sesamum radiatum</name>
    <name type="common">Black benniseed</name>
    <dbReference type="NCBI Taxonomy" id="300843"/>
    <lineage>
        <taxon>Eukaryota</taxon>
        <taxon>Viridiplantae</taxon>
        <taxon>Streptophyta</taxon>
        <taxon>Embryophyta</taxon>
        <taxon>Tracheophyta</taxon>
        <taxon>Spermatophyta</taxon>
        <taxon>Magnoliopsida</taxon>
        <taxon>eudicotyledons</taxon>
        <taxon>Gunneridae</taxon>
        <taxon>Pentapetalae</taxon>
        <taxon>asterids</taxon>
        <taxon>lamiids</taxon>
        <taxon>Lamiales</taxon>
        <taxon>Pedaliaceae</taxon>
        <taxon>Sesamum</taxon>
    </lineage>
</organism>
<dbReference type="AlphaFoldDB" id="A0AAW2L5S6"/>
<comment type="caution">
    <text evidence="2">The sequence shown here is derived from an EMBL/GenBank/DDBJ whole genome shotgun (WGS) entry which is preliminary data.</text>
</comment>
<reference evidence="2" key="2">
    <citation type="journal article" date="2024" name="Plant">
        <title>Genomic evolution and insights into agronomic trait innovations of Sesamum species.</title>
        <authorList>
            <person name="Miao H."/>
            <person name="Wang L."/>
            <person name="Qu L."/>
            <person name="Liu H."/>
            <person name="Sun Y."/>
            <person name="Le M."/>
            <person name="Wang Q."/>
            <person name="Wei S."/>
            <person name="Zheng Y."/>
            <person name="Lin W."/>
            <person name="Duan Y."/>
            <person name="Cao H."/>
            <person name="Xiong S."/>
            <person name="Wang X."/>
            <person name="Wei L."/>
            <person name="Li C."/>
            <person name="Ma Q."/>
            <person name="Ju M."/>
            <person name="Zhao R."/>
            <person name="Li G."/>
            <person name="Mu C."/>
            <person name="Tian Q."/>
            <person name="Mei H."/>
            <person name="Zhang T."/>
            <person name="Gao T."/>
            <person name="Zhang H."/>
        </authorList>
    </citation>
    <scope>NUCLEOTIDE SEQUENCE</scope>
    <source>
        <strain evidence="2">G02</strain>
    </source>
</reference>
<gene>
    <name evidence="2" type="ORF">Sradi_5746900</name>
</gene>
<evidence type="ECO:0000259" key="1">
    <source>
        <dbReference type="Pfam" id="PF13966"/>
    </source>
</evidence>
<dbReference type="EMBL" id="JACGWJ010000026">
    <property type="protein sequence ID" value="KAL0313476.1"/>
    <property type="molecule type" value="Genomic_DNA"/>
</dbReference>
<dbReference type="PANTHER" id="PTHR33116:SF86">
    <property type="entry name" value="REVERSE TRANSCRIPTASE DOMAIN-CONTAINING PROTEIN"/>
    <property type="match status" value="1"/>
</dbReference>
<dbReference type="Pfam" id="PF13966">
    <property type="entry name" value="zf-RVT"/>
    <property type="match status" value="1"/>
</dbReference>
<proteinExistence type="predicted"/>
<reference evidence="2" key="1">
    <citation type="submission" date="2020-06" db="EMBL/GenBank/DDBJ databases">
        <authorList>
            <person name="Li T."/>
            <person name="Hu X."/>
            <person name="Zhang T."/>
            <person name="Song X."/>
            <person name="Zhang H."/>
            <person name="Dai N."/>
            <person name="Sheng W."/>
            <person name="Hou X."/>
            <person name="Wei L."/>
        </authorList>
    </citation>
    <scope>NUCLEOTIDE SEQUENCE</scope>
    <source>
        <strain evidence="2">G02</strain>
        <tissue evidence="2">Leaf</tissue>
    </source>
</reference>
<sequence>MCRPIGEGGMGFRMLQAFNIALLAKQGWRVVSKPTSLLSRVLKAKYFPGCSFWEAPVGRRPSLTWRSILLARGVLEAGRERRALPDNPGCETVVWKLSKKKMFSVRSVYKVVVDLDARGVASSSRSYPILAEGCATFWQRMWALVVPPRVRIQVWRFCHEAIPSMDNLAKRNQGVDTTCVFCKEVETIKHVLWECHFARMVWALSNIPRSQLDVWTEGTAAWFSSVVQRLDKKEGGRFVTICWALWQNRNKKRMEGLDQEPLKLVREALNLLFQYQDVRIKLKLGIYS</sequence>
<accession>A0AAW2L5S6</accession>